<dbReference type="Proteomes" id="UP000295325">
    <property type="component" value="Unassembled WGS sequence"/>
</dbReference>
<proteinExistence type="predicted"/>
<dbReference type="InterPro" id="IPR036390">
    <property type="entry name" value="WH_DNA-bd_sf"/>
</dbReference>
<gene>
    <name evidence="1" type="ORF">EDD71_10424</name>
</gene>
<accession>A0A4V3ETU1</accession>
<dbReference type="RefSeq" id="WP_133627307.1">
    <property type="nucleotide sequence ID" value="NZ_SOAZ01000004.1"/>
</dbReference>
<dbReference type="Gene3D" id="1.10.10.10">
    <property type="entry name" value="Winged helix-like DNA-binding domain superfamily/Winged helix DNA-binding domain"/>
    <property type="match status" value="1"/>
</dbReference>
<dbReference type="GO" id="GO:0005829">
    <property type="term" value="C:cytosol"/>
    <property type="evidence" value="ECO:0007669"/>
    <property type="project" value="TreeGrafter"/>
</dbReference>
<dbReference type="InterPro" id="IPR036388">
    <property type="entry name" value="WH-like_DNA-bd_sf"/>
</dbReference>
<evidence type="ECO:0000313" key="1">
    <source>
        <dbReference type="EMBL" id="TDT62302.1"/>
    </source>
</evidence>
<dbReference type="AlphaFoldDB" id="A0A4V3ETU1"/>
<evidence type="ECO:0000313" key="2">
    <source>
        <dbReference type="Proteomes" id="UP000295325"/>
    </source>
</evidence>
<dbReference type="GO" id="GO:0003700">
    <property type="term" value="F:DNA-binding transcription factor activity"/>
    <property type="evidence" value="ECO:0007669"/>
    <property type="project" value="TreeGrafter"/>
</dbReference>
<keyword evidence="2" id="KW-1185">Reference proteome</keyword>
<comment type="caution">
    <text evidence="1">The sequence shown here is derived from an EMBL/GenBank/DDBJ whole genome shotgun (WGS) entry which is preliminary data.</text>
</comment>
<dbReference type="PANTHER" id="PTHR33221">
    <property type="entry name" value="WINGED HELIX-TURN-HELIX TRANSCRIPTIONAL REGULATOR, RRF2 FAMILY"/>
    <property type="match status" value="1"/>
</dbReference>
<organism evidence="1 2">
    <name type="scientific">Fonticella tunisiensis</name>
    <dbReference type="NCBI Taxonomy" id="1096341"/>
    <lineage>
        <taxon>Bacteria</taxon>
        <taxon>Bacillati</taxon>
        <taxon>Bacillota</taxon>
        <taxon>Clostridia</taxon>
        <taxon>Eubacteriales</taxon>
        <taxon>Clostridiaceae</taxon>
        <taxon>Fonticella</taxon>
    </lineage>
</organism>
<dbReference type="SUPFAM" id="SSF46785">
    <property type="entry name" value="Winged helix' DNA-binding domain"/>
    <property type="match status" value="1"/>
</dbReference>
<dbReference type="EMBL" id="SOAZ01000004">
    <property type="protein sequence ID" value="TDT62302.1"/>
    <property type="molecule type" value="Genomic_DNA"/>
</dbReference>
<dbReference type="PANTHER" id="PTHR33221:SF15">
    <property type="entry name" value="HTH-TYPE TRANSCRIPTIONAL REGULATOR YWGB-RELATED"/>
    <property type="match status" value="1"/>
</dbReference>
<name>A0A4V3ETU1_9CLOT</name>
<protein>
    <submittedName>
        <fullName evidence="1">BadM/Rrf2 family transcriptional regulator</fullName>
    </submittedName>
</protein>
<dbReference type="FunFam" id="1.10.10.10:FF:000138">
    <property type="entry name" value="Rrf2 family transcriptional regulator"/>
    <property type="match status" value="1"/>
</dbReference>
<sequence>MKKLSSRLSIAVHILTLTAMSSKNCTSEFIASSVNTNPALIRRIIGYLKNAGLVAVQAGTGGTSIQKDISEITLLDVYNAVEVTEGNGLFNFHKGNRQCKVGANIESILGAALKKAQTAMENELRRITIKDIVDGINKLP</sequence>
<dbReference type="Pfam" id="PF02082">
    <property type="entry name" value="Rrf2"/>
    <property type="match status" value="1"/>
</dbReference>
<reference evidence="1 2" key="1">
    <citation type="submission" date="2019-03" db="EMBL/GenBank/DDBJ databases">
        <title>Genomic Encyclopedia of Type Strains, Phase IV (KMG-IV): sequencing the most valuable type-strain genomes for metagenomic binning, comparative biology and taxonomic classification.</title>
        <authorList>
            <person name="Goeker M."/>
        </authorList>
    </citation>
    <scope>NUCLEOTIDE SEQUENCE [LARGE SCALE GENOMIC DNA]</scope>
    <source>
        <strain evidence="1 2">DSM 24455</strain>
    </source>
</reference>
<dbReference type="OrthoDB" id="213028at2"/>
<dbReference type="InterPro" id="IPR000944">
    <property type="entry name" value="Tscrpt_reg_Rrf2"/>
</dbReference>
<dbReference type="PROSITE" id="PS51197">
    <property type="entry name" value="HTH_RRF2_2"/>
    <property type="match status" value="1"/>
</dbReference>